<dbReference type="AlphaFoldDB" id="A0A5C6TUN2"/>
<accession>A0A5C6TUN2</accession>
<name>A0A5C6TUN2_9SPHN</name>
<dbReference type="OrthoDB" id="7451540at2"/>
<gene>
    <name evidence="1" type="ORF">FRZ32_11140</name>
</gene>
<organism evidence="1 2">
    <name type="scientific">Allosphingosinicella ginsenosidimutans</name>
    <dbReference type="NCBI Taxonomy" id="1176539"/>
    <lineage>
        <taxon>Bacteria</taxon>
        <taxon>Pseudomonadati</taxon>
        <taxon>Pseudomonadota</taxon>
        <taxon>Alphaproteobacteria</taxon>
        <taxon>Sphingomonadales</taxon>
        <taxon>Sphingomonadaceae</taxon>
        <taxon>Allosphingosinicella</taxon>
    </lineage>
</organism>
<evidence type="ECO:0000313" key="1">
    <source>
        <dbReference type="EMBL" id="TXC64164.1"/>
    </source>
</evidence>
<sequence length="57" mass="6562">MTDPRPLRLPRIARSEEVLAAIREQLARIHFGSIALTIHDGQVVQLDVTEKRRLFAR</sequence>
<evidence type="ECO:0000313" key="2">
    <source>
        <dbReference type="Proteomes" id="UP000321249"/>
    </source>
</evidence>
<dbReference type="Proteomes" id="UP000321249">
    <property type="component" value="Unassembled WGS sequence"/>
</dbReference>
<dbReference type="InterPro" id="IPR018743">
    <property type="entry name" value="DUF2292"/>
</dbReference>
<dbReference type="EMBL" id="VOQQ01000001">
    <property type="protein sequence ID" value="TXC64164.1"/>
    <property type="molecule type" value="Genomic_DNA"/>
</dbReference>
<dbReference type="Pfam" id="PF10055">
    <property type="entry name" value="DUF2292"/>
    <property type="match status" value="1"/>
</dbReference>
<reference evidence="1 2" key="1">
    <citation type="journal article" date="2015" name="J. Microbiol.">
        <title>Sphingosinicella ginsenosidimutans sp. nov., with ginsenoside converting activity.</title>
        <authorList>
            <person name="Kim J.K."/>
            <person name="Kang M.S."/>
            <person name="Park S.C."/>
            <person name="Kim K.M."/>
            <person name="Choi K."/>
            <person name="Yoon M.H."/>
            <person name="Im W.T."/>
        </authorList>
    </citation>
    <scope>NUCLEOTIDE SEQUENCE [LARGE SCALE GENOMIC DNA]</scope>
    <source>
        <strain evidence="1 2">BS-11</strain>
    </source>
</reference>
<comment type="caution">
    <text evidence="1">The sequence shown here is derived from an EMBL/GenBank/DDBJ whole genome shotgun (WGS) entry which is preliminary data.</text>
</comment>
<protein>
    <submittedName>
        <fullName evidence="1">DUF2292 domain-containing protein</fullName>
    </submittedName>
</protein>
<proteinExistence type="predicted"/>
<keyword evidence="2" id="KW-1185">Reference proteome</keyword>
<dbReference type="RefSeq" id="WP_147043570.1">
    <property type="nucleotide sequence ID" value="NZ_BAABIR010000001.1"/>
</dbReference>